<evidence type="ECO:0000313" key="2">
    <source>
        <dbReference type="Proteomes" id="UP000031668"/>
    </source>
</evidence>
<dbReference type="Proteomes" id="UP000031668">
    <property type="component" value="Unassembled WGS sequence"/>
</dbReference>
<dbReference type="GO" id="GO:0005737">
    <property type="term" value="C:cytoplasm"/>
    <property type="evidence" value="ECO:0007669"/>
    <property type="project" value="TreeGrafter"/>
</dbReference>
<gene>
    <name evidence="1" type="ORF">RF11_13423</name>
</gene>
<proteinExistence type="predicted"/>
<comment type="caution">
    <text evidence="1">The sequence shown here is derived from an EMBL/GenBank/DDBJ whole genome shotgun (WGS) entry which is preliminary data.</text>
</comment>
<dbReference type="GO" id="GO:0003682">
    <property type="term" value="F:chromatin binding"/>
    <property type="evidence" value="ECO:0007669"/>
    <property type="project" value="InterPro"/>
</dbReference>
<dbReference type="AlphaFoldDB" id="A0A0C2JDG8"/>
<dbReference type="InterPro" id="IPR015915">
    <property type="entry name" value="Kelch-typ_b-propeller"/>
</dbReference>
<organism evidence="1 2">
    <name type="scientific">Thelohanellus kitauei</name>
    <name type="common">Myxosporean</name>
    <dbReference type="NCBI Taxonomy" id="669202"/>
    <lineage>
        <taxon>Eukaryota</taxon>
        <taxon>Metazoa</taxon>
        <taxon>Cnidaria</taxon>
        <taxon>Myxozoa</taxon>
        <taxon>Myxosporea</taxon>
        <taxon>Bivalvulida</taxon>
        <taxon>Platysporina</taxon>
        <taxon>Myxobolidae</taxon>
        <taxon>Thelohanellus</taxon>
    </lineage>
</organism>
<dbReference type="Gene3D" id="2.120.10.80">
    <property type="entry name" value="Kelch-type beta propeller"/>
    <property type="match status" value="1"/>
</dbReference>
<dbReference type="OrthoDB" id="9998912at2759"/>
<name>A0A0C2JDG8_THEKT</name>
<evidence type="ECO:0000313" key="1">
    <source>
        <dbReference type="EMBL" id="KII67193.1"/>
    </source>
</evidence>
<dbReference type="PANTHER" id="PTHR46461">
    <property type="entry name" value="KELCH DOMAIN-CONTAINING PROTEIN 3"/>
    <property type="match status" value="1"/>
</dbReference>
<dbReference type="EMBL" id="JWZT01003286">
    <property type="protein sequence ID" value="KII67193.1"/>
    <property type="molecule type" value="Genomic_DNA"/>
</dbReference>
<reference evidence="1 2" key="1">
    <citation type="journal article" date="2014" name="Genome Biol. Evol.">
        <title>The genome of the myxosporean Thelohanellus kitauei shows adaptations to nutrient acquisition within its fish host.</title>
        <authorList>
            <person name="Yang Y."/>
            <person name="Xiong J."/>
            <person name="Zhou Z."/>
            <person name="Huo F."/>
            <person name="Miao W."/>
            <person name="Ran C."/>
            <person name="Liu Y."/>
            <person name="Zhang J."/>
            <person name="Feng J."/>
            <person name="Wang M."/>
            <person name="Wang M."/>
            <person name="Wang L."/>
            <person name="Yao B."/>
        </authorList>
    </citation>
    <scope>NUCLEOTIDE SEQUENCE [LARGE SCALE GENOMIC DNA]</scope>
    <source>
        <strain evidence="1">Wuqing</strain>
    </source>
</reference>
<dbReference type="SUPFAM" id="SSF117281">
    <property type="entry name" value="Kelch motif"/>
    <property type="match status" value="1"/>
</dbReference>
<dbReference type="InterPro" id="IPR052637">
    <property type="entry name" value="KLHDC3-like"/>
</dbReference>
<dbReference type="Pfam" id="PF24681">
    <property type="entry name" value="Kelch_KLHDC2_KLHL20_DRC7"/>
    <property type="match status" value="1"/>
</dbReference>
<sequence>MDTVFKTAEIIKHPKSMIPKNRFGHCMIAVDELVIIYGGKTFEDSVLDELWMYDSVRQKWRLFCLPQLLKSTCFNSSICAHGSKIYIFGGTNLPGSEYIQTTLFSFDVRSFKWRNLFSHLNNSENRPRQIEMTNILYHNDSIYILGVVDVRYRNLVGAMYKFCLKTFKWSVIPYKGDVPHPNCKGHCTVFQNK</sequence>
<dbReference type="PANTHER" id="PTHR46461:SF2">
    <property type="entry name" value="ATTRACTIN"/>
    <property type="match status" value="1"/>
</dbReference>
<accession>A0A0C2JDG8</accession>
<protein>
    <submittedName>
        <fullName evidence="1">Host cell factor</fullName>
    </submittedName>
</protein>
<keyword evidence="2" id="KW-1185">Reference proteome</keyword>